<evidence type="ECO:0000313" key="4">
    <source>
        <dbReference type="EMBL" id="ALS99059.1"/>
    </source>
</evidence>
<dbReference type="STRING" id="1526571.AT746_12825"/>
<keyword evidence="5" id="KW-1185">Reference proteome</keyword>
<dbReference type="EMBL" id="CP013650">
    <property type="protein sequence ID" value="ALS99059.1"/>
    <property type="molecule type" value="Genomic_DNA"/>
</dbReference>
<sequence length="249" mass="30076">MKRKSFLLCVGSQKSGTTWLHKQLSMHNEVNFGYAKEYHYFDYLYLDSHKKKLGGLLSKNKKYSDNDKNWHPEFFIRKDYYFEYFIKLLESRKETTLTGDFTPEYALLSLDNWREVFNAFSKLDLNIKVLFIMRDPLERIWSACRMHRKLKPELFCLNDEVISDDQYINLNYNRKDIEERTRYEKTISTLDAALEKSQMMYALYEELHTEQFRKDLGKFLELENVSLDTKKRYNNQEKVQTISEKHQGQ</sequence>
<name>A0A0U2Z811_9ALTE</name>
<keyword evidence="2" id="KW-0325">Glycoprotein</keyword>
<dbReference type="Pfam" id="PF00685">
    <property type="entry name" value="Sulfotransfer_1"/>
    <property type="match status" value="1"/>
</dbReference>
<feature type="domain" description="Sulfotransferase" evidence="3">
    <location>
        <begin position="8"/>
        <end position="223"/>
    </location>
</feature>
<dbReference type="SUPFAM" id="SSF52540">
    <property type="entry name" value="P-loop containing nucleoside triphosphate hydrolases"/>
    <property type="match status" value="1"/>
</dbReference>
<dbReference type="InterPro" id="IPR000863">
    <property type="entry name" value="Sulfotransferase_dom"/>
</dbReference>
<dbReference type="InterPro" id="IPR027417">
    <property type="entry name" value="P-loop_NTPase"/>
</dbReference>
<evidence type="ECO:0000256" key="1">
    <source>
        <dbReference type="ARBA" id="ARBA00022679"/>
    </source>
</evidence>
<keyword evidence="1" id="KW-0808">Transferase</keyword>
<evidence type="ECO:0000259" key="3">
    <source>
        <dbReference type="Pfam" id="PF00685"/>
    </source>
</evidence>
<dbReference type="AlphaFoldDB" id="A0A0U2Z811"/>
<accession>A0A0U2Z811</accession>
<reference evidence="4 5" key="1">
    <citation type="submission" date="2015-12" db="EMBL/GenBank/DDBJ databases">
        <title>Complete genome of Lacimicrobium alkaliphilum KCTC 32984.</title>
        <authorList>
            <person name="Kim S.-G."/>
            <person name="Lee Y.-J."/>
        </authorList>
    </citation>
    <scope>NUCLEOTIDE SEQUENCE [LARGE SCALE GENOMIC DNA]</scope>
    <source>
        <strain evidence="4 5">YelD216</strain>
    </source>
</reference>
<dbReference type="PANTHER" id="PTHR10605:SF56">
    <property type="entry name" value="BIFUNCTIONAL HEPARAN SULFATE N-DEACETYLASE_N-SULFOTRANSFERASE"/>
    <property type="match status" value="1"/>
</dbReference>
<gene>
    <name evidence="4" type="ORF">AT746_12825</name>
</gene>
<dbReference type="InterPro" id="IPR037359">
    <property type="entry name" value="NST/OST"/>
</dbReference>
<dbReference type="PANTHER" id="PTHR10605">
    <property type="entry name" value="HEPARAN SULFATE SULFOTRANSFERASE"/>
    <property type="match status" value="1"/>
</dbReference>
<proteinExistence type="predicted"/>
<dbReference type="Gene3D" id="3.40.50.300">
    <property type="entry name" value="P-loop containing nucleotide triphosphate hydrolases"/>
    <property type="match status" value="1"/>
</dbReference>
<organism evidence="4 5">
    <name type="scientific">Lacimicrobium alkaliphilum</name>
    <dbReference type="NCBI Taxonomy" id="1526571"/>
    <lineage>
        <taxon>Bacteria</taxon>
        <taxon>Pseudomonadati</taxon>
        <taxon>Pseudomonadota</taxon>
        <taxon>Gammaproteobacteria</taxon>
        <taxon>Alteromonadales</taxon>
        <taxon>Alteromonadaceae</taxon>
        <taxon>Lacimicrobium</taxon>
    </lineage>
</organism>
<dbReference type="Proteomes" id="UP000068447">
    <property type="component" value="Chromosome"/>
</dbReference>
<evidence type="ECO:0000313" key="5">
    <source>
        <dbReference type="Proteomes" id="UP000068447"/>
    </source>
</evidence>
<dbReference type="GO" id="GO:0008146">
    <property type="term" value="F:sulfotransferase activity"/>
    <property type="evidence" value="ECO:0007669"/>
    <property type="project" value="InterPro"/>
</dbReference>
<dbReference type="KEGG" id="lal:AT746_12825"/>
<evidence type="ECO:0000256" key="2">
    <source>
        <dbReference type="ARBA" id="ARBA00023180"/>
    </source>
</evidence>
<protein>
    <recommendedName>
        <fullName evidence="3">Sulfotransferase domain-containing protein</fullName>
    </recommendedName>
</protein>